<gene>
    <name evidence="2" type="ORF">J2S77_001442</name>
</gene>
<comment type="caution">
    <text evidence="2">The sequence shown here is derived from an EMBL/GenBank/DDBJ whole genome shotgun (WGS) entry which is preliminary data.</text>
</comment>
<protein>
    <submittedName>
        <fullName evidence="2">Uncharacterized protein</fullName>
    </submittedName>
</protein>
<evidence type="ECO:0000313" key="2">
    <source>
        <dbReference type="EMBL" id="MDQ0159478.1"/>
    </source>
</evidence>
<evidence type="ECO:0000313" key="3">
    <source>
        <dbReference type="Proteomes" id="UP001224359"/>
    </source>
</evidence>
<sequence>MKTKTEEKNTQSSEIEENTTVKKEEDNETENESTTEGEKTIISETSFTAKDGTENTATLFYDGDIRLSVNNLQTVIGSNVGEALLNNDDTNVPQPSYSLHTLGNQPLIAVLNDFPTVHGTGTKLDIFTYNDQKLKNVFSTSDIKFELDTIEYEKGEDTFSLPFANTTVTHVLTSEERAKTDEKLLEFENNNVTIDDEYIKTIKGGISSNPFKVSFTETDDDGKEEILISSKIQSVGAKTPVRLNTNAVFVFEIVENEIQFKDVTFENVKS</sequence>
<feature type="compositionally biased region" description="Acidic residues" evidence="1">
    <location>
        <begin position="26"/>
        <end position="35"/>
    </location>
</feature>
<keyword evidence="3" id="KW-1185">Reference proteome</keyword>
<accession>A0ABT9VES9</accession>
<reference evidence="2 3" key="1">
    <citation type="submission" date="2023-07" db="EMBL/GenBank/DDBJ databases">
        <title>Genomic Encyclopedia of Type Strains, Phase IV (KMG-IV): sequencing the most valuable type-strain genomes for metagenomic binning, comparative biology and taxonomic classification.</title>
        <authorList>
            <person name="Goeker M."/>
        </authorList>
    </citation>
    <scope>NUCLEOTIDE SEQUENCE [LARGE SCALE GENOMIC DNA]</scope>
    <source>
        <strain evidence="2 3">DSM 16460</strain>
    </source>
</reference>
<dbReference type="Proteomes" id="UP001224359">
    <property type="component" value="Unassembled WGS sequence"/>
</dbReference>
<evidence type="ECO:0000256" key="1">
    <source>
        <dbReference type="SAM" id="MobiDB-lite"/>
    </source>
</evidence>
<name>A0ABT9VES9_9BACI</name>
<feature type="region of interest" description="Disordered" evidence="1">
    <location>
        <begin position="1"/>
        <end position="40"/>
    </location>
</feature>
<proteinExistence type="predicted"/>
<organism evidence="2 3">
    <name type="scientific">Alkalibacillus salilacus</name>
    <dbReference type="NCBI Taxonomy" id="284582"/>
    <lineage>
        <taxon>Bacteria</taxon>
        <taxon>Bacillati</taxon>
        <taxon>Bacillota</taxon>
        <taxon>Bacilli</taxon>
        <taxon>Bacillales</taxon>
        <taxon>Bacillaceae</taxon>
        <taxon>Alkalibacillus</taxon>
    </lineage>
</organism>
<dbReference type="EMBL" id="JAUSTQ010000004">
    <property type="protein sequence ID" value="MDQ0159478.1"/>
    <property type="molecule type" value="Genomic_DNA"/>
</dbReference>